<dbReference type="Proteomes" id="UP001157502">
    <property type="component" value="Chromosome 18"/>
</dbReference>
<proteinExistence type="predicted"/>
<name>A0ACC2G3K9_DALPE</name>
<gene>
    <name evidence="1" type="ORF">DPEC_G00219840</name>
</gene>
<dbReference type="EMBL" id="CM055745">
    <property type="protein sequence ID" value="KAJ7998173.1"/>
    <property type="molecule type" value="Genomic_DNA"/>
</dbReference>
<accession>A0ACC2G3K9</accession>
<organism evidence="1 2">
    <name type="scientific">Dallia pectoralis</name>
    <name type="common">Alaska blackfish</name>
    <dbReference type="NCBI Taxonomy" id="75939"/>
    <lineage>
        <taxon>Eukaryota</taxon>
        <taxon>Metazoa</taxon>
        <taxon>Chordata</taxon>
        <taxon>Craniata</taxon>
        <taxon>Vertebrata</taxon>
        <taxon>Euteleostomi</taxon>
        <taxon>Actinopterygii</taxon>
        <taxon>Neopterygii</taxon>
        <taxon>Teleostei</taxon>
        <taxon>Protacanthopterygii</taxon>
        <taxon>Esociformes</taxon>
        <taxon>Umbridae</taxon>
        <taxon>Dallia</taxon>
    </lineage>
</organism>
<comment type="caution">
    <text evidence="1">The sequence shown here is derived from an EMBL/GenBank/DDBJ whole genome shotgun (WGS) entry which is preliminary data.</text>
</comment>
<protein>
    <submittedName>
        <fullName evidence="1">Uncharacterized protein</fullName>
    </submittedName>
</protein>
<evidence type="ECO:0000313" key="2">
    <source>
        <dbReference type="Proteomes" id="UP001157502"/>
    </source>
</evidence>
<keyword evidence="2" id="KW-1185">Reference proteome</keyword>
<sequence length="101" mass="10894">MSFPGFSLSSDWDAEIAVLNQEKGRSRFSGETPNSQVPISFPVILSPDLQTEPVVILAWFKPAEPACVDVSTYGRSAGCRSPQASLRGPRRHLHSAATPPS</sequence>
<reference evidence="1" key="1">
    <citation type="submission" date="2021-05" db="EMBL/GenBank/DDBJ databases">
        <authorList>
            <person name="Pan Q."/>
            <person name="Jouanno E."/>
            <person name="Zahm M."/>
            <person name="Klopp C."/>
            <person name="Cabau C."/>
            <person name="Louis A."/>
            <person name="Berthelot C."/>
            <person name="Parey E."/>
            <person name="Roest Crollius H."/>
            <person name="Montfort J."/>
            <person name="Robinson-Rechavi M."/>
            <person name="Bouchez O."/>
            <person name="Lampietro C."/>
            <person name="Lopez Roques C."/>
            <person name="Donnadieu C."/>
            <person name="Postlethwait J."/>
            <person name="Bobe J."/>
            <person name="Dillon D."/>
            <person name="Chandos A."/>
            <person name="von Hippel F."/>
            <person name="Guiguen Y."/>
        </authorList>
    </citation>
    <scope>NUCLEOTIDE SEQUENCE</scope>
    <source>
        <strain evidence="1">YG-Jan2019</strain>
    </source>
</reference>
<evidence type="ECO:0000313" key="1">
    <source>
        <dbReference type="EMBL" id="KAJ7998173.1"/>
    </source>
</evidence>